<name>A0A246GAV7_9FLAO</name>
<evidence type="ECO:0000313" key="1">
    <source>
        <dbReference type="EMBL" id="OWP77303.1"/>
    </source>
</evidence>
<sequence>MSLKITCNSGVYEINGNMGAQNVSSVVNYFNSLIGTHPKQIQILFEKNQEIDRTCVRALYLLYKKAIAEHVVFQIFSKSKKIEKMFKDEKINHILRKVNL</sequence>
<evidence type="ECO:0000313" key="2">
    <source>
        <dbReference type="Proteomes" id="UP000198034"/>
    </source>
</evidence>
<dbReference type="InterPro" id="IPR036513">
    <property type="entry name" value="STAS_dom_sf"/>
</dbReference>
<reference evidence="1 2" key="1">
    <citation type="journal article" date="2017" name="Infect. Genet. Evol.">
        <title>Comparative genome analysis of fish pathogen Flavobacterium columnare reveals extensive sequence diversity within the species.</title>
        <authorList>
            <person name="Kayansamruaj P."/>
            <person name="Dong H.T."/>
            <person name="Hirono I."/>
            <person name="Kondo H."/>
            <person name="Senapin S."/>
            <person name="Rodkhum C."/>
        </authorList>
    </citation>
    <scope>NUCLEOTIDE SEQUENCE [LARGE SCALE GENOMIC DNA]</scope>
    <source>
        <strain evidence="1 2">1214</strain>
    </source>
</reference>
<organism evidence="1 2">
    <name type="scientific">Flavobacterium columnare</name>
    <dbReference type="NCBI Taxonomy" id="996"/>
    <lineage>
        <taxon>Bacteria</taxon>
        <taxon>Pseudomonadati</taxon>
        <taxon>Bacteroidota</taxon>
        <taxon>Flavobacteriia</taxon>
        <taxon>Flavobacteriales</taxon>
        <taxon>Flavobacteriaceae</taxon>
        <taxon>Flavobacterium</taxon>
    </lineage>
</organism>
<evidence type="ECO:0008006" key="3">
    <source>
        <dbReference type="Google" id="ProtNLM"/>
    </source>
</evidence>
<dbReference type="SUPFAM" id="SSF52091">
    <property type="entry name" value="SpoIIaa-like"/>
    <property type="match status" value="1"/>
</dbReference>
<dbReference type="EMBL" id="MTCY01000018">
    <property type="protein sequence ID" value="OWP77303.1"/>
    <property type="molecule type" value="Genomic_DNA"/>
</dbReference>
<proteinExistence type="predicted"/>
<dbReference type="Proteomes" id="UP000198034">
    <property type="component" value="Unassembled WGS sequence"/>
</dbReference>
<dbReference type="AlphaFoldDB" id="A0A246GAV7"/>
<comment type="caution">
    <text evidence="1">The sequence shown here is derived from an EMBL/GenBank/DDBJ whole genome shotgun (WGS) entry which is preliminary data.</text>
</comment>
<protein>
    <recommendedName>
        <fullName evidence="3">STAS domain-containing protein</fullName>
    </recommendedName>
</protein>
<gene>
    <name evidence="1" type="ORF">BWK62_07750</name>
</gene>
<accession>A0A246GAV7</accession>